<dbReference type="InterPro" id="IPR000571">
    <property type="entry name" value="Znf_CCCH"/>
</dbReference>
<dbReference type="GO" id="GO:0008270">
    <property type="term" value="F:zinc ion binding"/>
    <property type="evidence" value="ECO:0007669"/>
    <property type="project" value="UniProtKB-KW"/>
</dbReference>
<feature type="domain" description="C3H1-type" evidence="6">
    <location>
        <begin position="40"/>
        <end position="69"/>
    </location>
</feature>
<dbReference type="SMART" id="SM00356">
    <property type="entry name" value="ZnF_C3H1"/>
    <property type="match status" value="2"/>
</dbReference>
<evidence type="ECO:0000256" key="2">
    <source>
        <dbReference type="ARBA" id="ARBA00022737"/>
    </source>
</evidence>
<feature type="domain" description="C3H1-type" evidence="6">
    <location>
        <begin position="11"/>
        <end position="37"/>
    </location>
</feature>
<organism evidence="7 8">
    <name type="scientific">Symbiodinium natans</name>
    <dbReference type="NCBI Taxonomy" id="878477"/>
    <lineage>
        <taxon>Eukaryota</taxon>
        <taxon>Sar</taxon>
        <taxon>Alveolata</taxon>
        <taxon>Dinophyceae</taxon>
        <taxon>Suessiales</taxon>
        <taxon>Symbiodiniaceae</taxon>
        <taxon>Symbiodinium</taxon>
    </lineage>
</organism>
<keyword evidence="8" id="KW-1185">Reference proteome</keyword>
<keyword evidence="1 5" id="KW-0479">Metal-binding</keyword>
<evidence type="ECO:0000256" key="5">
    <source>
        <dbReference type="PROSITE-ProRule" id="PRU00723"/>
    </source>
</evidence>
<evidence type="ECO:0000259" key="6">
    <source>
        <dbReference type="PROSITE" id="PS50103"/>
    </source>
</evidence>
<dbReference type="AlphaFoldDB" id="A0A812M663"/>
<evidence type="ECO:0000256" key="3">
    <source>
        <dbReference type="ARBA" id="ARBA00022771"/>
    </source>
</evidence>
<dbReference type="OrthoDB" id="411372at2759"/>
<evidence type="ECO:0000256" key="4">
    <source>
        <dbReference type="ARBA" id="ARBA00022833"/>
    </source>
</evidence>
<comment type="caution">
    <text evidence="7">The sequence shown here is derived from an EMBL/GenBank/DDBJ whole genome shotgun (WGS) entry which is preliminary data.</text>
</comment>
<dbReference type="PANTHER" id="PTHR12547:SF18">
    <property type="entry name" value="PROTEIN TIS11"/>
    <property type="match status" value="1"/>
</dbReference>
<evidence type="ECO:0000256" key="1">
    <source>
        <dbReference type="ARBA" id="ARBA00022723"/>
    </source>
</evidence>
<gene>
    <name evidence="7" type="primary">zfs1</name>
    <name evidence="7" type="ORF">SNAT2548_LOCUS13490</name>
</gene>
<dbReference type="EMBL" id="CAJNDS010001424">
    <property type="protein sequence ID" value="CAE7259003.1"/>
    <property type="molecule type" value="Genomic_DNA"/>
</dbReference>
<evidence type="ECO:0000313" key="7">
    <source>
        <dbReference type="EMBL" id="CAE7259003.1"/>
    </source>
</evidence>
<protein>
    <submittedName>
        <fullName evidence="7">Zfs1 protein</fullName>
    </submittedName>
</protein>
<keyword evidence="4 5" id="KW-0862">Zinc</keyword>
<keyword evidence="2" id="KW-0677">Repeat</keyword>
<dbReference type="InterPro" id="IPR045877">
    <property type="entry name" value="ZFP36-like"/>
</dbReference>
<proteinExistence type="predicted"/>
<dbReference type="PANTHER" id="PTHR12547">
    <property type="entry name" value="CCCH ZINC FINGER/TIS11-RELATED"/>
    <property type="match status" value="1"/>
</dbReference>
<dbReference type="GO" id="GO:0003729">
    <property type="term" value="F:mRNA binding"/>
    <property type="evidence" value="ECO:0007669"/>
    <property type="project" value="InterPro"/>
</dbReference>
<feature type="zinc finger region" description="C3H1-type" evidence="5">
    <location>
        <begin position="11"/>
        <end position="37"/>
    </location>
</feature>
<dbReference type="Proteomes" id="UP000604046">
    <property type="component" value="Unassembled WGS sequence"/>
</dbReference>
<feature type="zinc finger region" description="C3H1-type" evidence="5">
    <location>
        <begin position="40"/>
        <end position="69"/>
    </location>
</feature>
<reference evidence="7" key="1">
    <citation type="submission" date="2021-02" db="EMBL/GenBank/DDBJ databases">
        <authorList>
            <person name="Dougan E. K."/>
            <person name="Rhodes N."/>
            <person name="Thang M."/>
            <person name="Chan C."/>
        </authorList>
    </citation>
    <scope>NUCLEOTIDE SEQUENCE</scope>
</reference>
<sequence>MTKAEQKKAVQFTRMCKFWRTNECKMGVDCTFAHSTSELRPSPKSCFDFVKNGYCARGHSCRFVHHVVESTEPGFTYMQHSNFPAFQAQEDALLAACMMPTYPQNGPMSPMGVAEAQQFRPSRTFAGQPAQIPLPMSLIGDFENRVDEPTTAESHRSSLSGAWLGMEYKNMVIEEMKHAMCRSDSPTLFSDFEPPDSMFWVV</sequence>
<dbReference type="Pfam" id="PF00642">
    <property type="entry name" value="zf-CCCH"/>
    <property type="match status" value="1"/>
</dbReference>
<accession>A0A812M663</accession>
<dbReference type="Gene3D" id="4.10.1000.10">
    <property type="entry name" value="Zinc finger, CCCH-type"/>
    <property type="match status" value="1"/>
</dbReference>
<dbReference type="SUPFAM" id="SSF90229">
    <property type="entry name" value="CCCH zinc finger"/>
    <property type="match status" value="2"/>
</dbReference>
<dbReference type="InterPro" id="IPR036855">
    <property type="entry name" value="Znf_CCCH_sf"/>
</dbReference>
<keyword evidence="3 5" id="KW-0863">Zinc-finger</keyword>
<name>A0A812M663_9DINO</name>
<dbReference type="PROSITE" id="PS50103">
    <property type="entry name" value="ZF_C3H1"/>
    <property type="match status" value="2"/>
</dbReference>
<evidence type="ECO:0000313" key="8">
    <source>
        <dbReference type="Proteomes" id="UP000604046"/>
    </source>
</evidence>